<organism evidence="2 3">
    <name type="scientific">Rosa chinensis</name>
    <name type="common">China rose</name>
    <dbReference type="NCBI Taxonomy" id="74649"/>
    <lineage>
        <taxon>Eukaryota</taxon>
        <taxon>Viridiplantae</taxon>
        <taxon>Streptophyta</taxon>
        <taxon>Embryophyta</taxon>
        <taxon>Tracheophyta</taxon>
        <taxon>Spermatophyta</taxon>
        <taxon>Magnoliopsida</taxon>
        <taxon>eudicotyledons</taxon>
        <taxon>Gunneridae</taxon>
        <taxon>Pentapetalae</taxon>
        <taxon>rosids</taxon>
        <taxon>fabids</taxon>
        <taxon>Rosales</taxon>
        <taxon>Rosaceae</taxon>
        <taxon>Rosoideae</taxon>
        <taxon>Rosoideae incertae sedis</taxon>
        <taxon>Rosa</taxon>
    </lineage>
</organism>
<evidence type="ECO:0000256" key="1">
    <source>
        <dbReference type="SAM" id="Phobius"/>
    </source>
</evidence>
<evidence type="ECO:0000313" key="2">
    <source>
        <dbReference type="EMBL" id="PRQ51201.1"/>
    </source>
</evidence>
<protein>
    <submittedName>
        <fullName evidence="2">Uncharacterized protein</fullName>
    </submittedName>
</protein>
<gene>
    <name evidence="2" type="ORF">RchiOBHm_Chr2g0141761</name>
</gene>
<name>A0A2P6RXP4_ROSCH</name>
<dbReference type="AlphaFoldDB" id="A0A2P6RXP4"/>
<proteinExistence type="predicted"/>
<dbReference type="EMBL" id="PDCK01000040">
    <property type="protein sequence ID" value="PRQ51201.1"/>
    <property type="molecule type" value="Genomic_DNA"/>
</dbReference>
<feature type="transmembrane region" description="Helical" evidence="1">
    <location>
        <begin position="111"/>
        <end position="135"/>
    </location>
</feature>
<comment type="caution">
    <text evidence="2">The sequence shown here is derived from an EMBL/GenBank/DDBJ whole genome shotgun (WGS) entry which is preliminary data.</text>
</comment>
<keyword evidence="1" id="KW-0472">Membrane</keyword>
<dbReference type="Gramene" id="PRQ51201">
    <property type="protein sequence ID" value="PRQ51201"/>
    <property type="gene ID" value="RchiOBHm_Chr2g0141761"/>
</dbReference>
<accession>A0A2P6RXP4</accession>
<keyword evidence="3" id="KW-1185">Reference proteome</keyword>
<sequence length="136" mass="14601">MTQKLQASRTRSHDPATVKLDPTSRLDFGHLRSTDQWRLIPLGGVVQAVTSDHPIDSGTTSRSLCNSASFLAISGDSSGGAACMLYGGWSTRRALHVYASSASIRLGFGEIVFWVLRIFTVIAVSGSNSGLLTLFR</sequence>
<keyword evidence="1" id="KW-1133">Transmembrane helix</keyword>
<dbReference type="Proteomes" id="UP000238479">
    <property type="component" value="Chromosome 2"/>
</dbReference>
<evidence type="ECO:0000313" key="3">
    <source>
        <dbReference type="Proteomes" id="UP000238479"/>
    </source>
</evidence>
<keyword evidence="1" id="KW-0812">Transmembrane</keyword>
<reference evidence="2 3" key="1">
    <citation type="journal article" date="2018" name="Nat. Genet.">
        <title>The Rosa genome provides new insights in the design of modern roses.</title>
        <authorList>
            <person name="Bendahmane M."/>
        </authorList>
    </citation>
    <scope>NUCLEOTIDE SEQUENCE [LARGE SCALE GENOMIC DNA]</scope>
    <source>
        <strain evidence="3">cv. Old Blush</strain>
    </source>
</reference>